<dbReference type="AlphaFoldDB" id="A0A928VPY9"/>
<accession>A0A928VPY9</accession>
<comment type="caution">
    <text evidence="1">The sequence shown here is derived from an EMBL/GenBank/DDBJ whole genome shotgun (WGS) entry which is preliminary data.</text>
</comment>
<dbReference type="EMBL" id="JADEXQ010000114">
    <property type="protein sequence ID" value="MBE9032623.1"/>
    <property type="molecule type" value="Genomic_DNA"/>
</dbReference>
<evidence type="ECO:0000313" key="2">
    <source>
        <dbReference type="Proteomes" id="UP000625316"/>
    </source>
</evidence>
<gene>
    <name evidence="1" type="ORF">IQ266_23065</name>
</gene>
<name>A0A928VPY9_9CYAN</name>
<keyword evidence="2" id="KW-1185">Reference proteome</keyword>
<evidence type="ECO:0000313" key="1">
    <source>
        <dbReference type="EMBL" id="MBE9032623.1"/>
    </source>
</evidence>
<organism evidence="1 2">
    <name type="scientific">Romeriopsis navalis LEGE 11480</name>
    <dbReference type="NCBI Taxonomy" id="2777977"/>
    <lineage>
        <taxon>Bacteria</taxon>
        <taxon>Bacillati</taxon>
        <taxon>Cyanobacteriota</taxon>
        <taxon>Cyanophyceae</taxon>
        <taxon>Leptolyngbyales</taxon>
        <taxon>Leptolyngbyaceae</taxon>
        <taxon>Romeriopsis</taxon>
        <taxon>Romeriopsis navalis</taxon>
    </lineage>
</organism>
<proteinExistence type="predicted"/>
<reference evidence="1" key="1">
    <citation type="submission" date="2020-10" db="EMBL/GenBank/DDBJ databases">
        <authorList>
            <person name="Castelo-Branco R."/>
            <person name="Eusebio N."/>
            <person name="Adriana R."/>
            <person name="Vieira A."/>
            <person name="Brugerolle De Fraissinette N."/>
            <person name="Rezende De Castro R."/>
            <person name="Schneider M.P."/>
            <person name="Vasconcelos V."/>
            <person name="Leao P.N."/>
        </authorList>
    </citation>
    <scope>NUCLEOTIDE SEQUENCE</scope>
    <source>
        <strain evidence="1">LEGE 11480</strain>
    </source>
</reference>
<dbReference type="Proteomes" id="UP000625316">
    <property type="component" value="Unassembled WGS sequence"/>
</dbReference>
<protein>
    <submittedName>
        <fullName evidence="1">Uncharacterized protein</fullName>
    </submittedName>
</protein>
<sequence>MSPQLQEVFAQAQKLHHAEQLQLITHLVNHALPIVVEPPVVTGEIVDEAIVDMHPPVVPIDPQCAEFLDEIVQYRRDQQN</sequence>
<dbReference type="RefSeq" id="WP_264327440.1">
    <property type="nucleotide sequence ID" value="NZ_JADEXQ010000114.1"/>
</dbReference>